<organism evidence="2 3">
    <name type="scientific">Chitinasiproducens palmae</name>
    <dbReference type="NCBI Taxonomy" id="1770053"/>
    <lineage>
        <taxon>Bacteria</taxon>
        <taxon>Pseudomonadati</taxon>
        <taxon>Pseudomonadota</taxon>
        <taxon>Betaproteobacteria</taxon>
        <taxon>Burkholderiales</taxon>
        <taxon>Burkholderiaceae</taxon>
        <taxon>Chitinasiproducens</taxon>
    </lineage>
</organism>
<sequence length="127" mass="14287">MAMFPFAASFDLIRAFDDVVDYWSPKVVAQVNDQYLKVAKVRGQLVWHDHAEEDELFYVVRGHLKIEYENGHVAEVPAGSIHVVPRGTLHNPVAAEECWVVLVELARTKHTGDVVSPLTKPLSAQLR</sequence>
<dbReference type="Gene3D" id="2.60.120.10">
    <property type="entry name" value="Jelly Rolls"/>
    <property type="match status" value="1"/>
</dbReference>
<dbReference type="RefSeq" id="WP_091909976.1">
    <property type="nucleotide sequence ID" value="NZ_FNLO01000009.1"/>
</dbReference>
<evidence type="ECO:0000259" key="1">
    <source>
        <dbReference type="Pfam" id="PF07883"/>
    </source>
</evidence>
<keyword evidence="3" id="KW-1185">Reference proteome</keyword>
<proteinExistence type="predicted"/>
<dbReference type="PANTHER" id="PTHR36114">
    <property type="entry name" value="16.7 KDA PROTEIN IN WHIE LOCUS"/>
    <property type="match status" value="1"/>
</dbReference>
<dbReference type="Proteomes" id="UP000243719">
    <property type="component" value="Unassembled WGS sequence"/>
</dbReference>
<name>A0A1H2PRT1_9BURK</name>
<evidence type="ECO:0000313" key="2">
    <source>
        <dbReference type="EMBL" id="SDV49633.1"/>
    </source>
</evidence>
<dbReference type="STRING" id="1770053.SAMN05216551_1096"/>
<dbReference type="CDD" id="cd02226">
    <property type="entry name" value="cupin_YdbB-like"/>
    <property type="match status" value="1"/>
</dbReference>
<protein>
    <submittedName>
        <fullName evidence="2">Cupin domain-containing protein</fullName>
    </submittedName>
</protein>
<dbReference type="PANTHER" id="PTHR36114:SF1">
    <property type="entry name" value="16.7 KDA PROTEIN IN WHIE LOCUS"/>
    <property type="match status" value="1"/>
</dbReference>
<dbReference type="InterPro" id="IPR013096">
    <property type="entry name" value="Cupin_2"/>
</dbReference>
<evidence type="ECO:0000313" key="3">
    <source>
        <dbReference type="Proteomes" id="UP000243719"/>
    </source>
</evidence>
<dbReference type="AlphaFoldDB" id="A0A1H2PRT1"/>
<dbReference type="Pfam" id="PF07883">
    <property type="entry name" value="Cupin_2"/>
    <property type="match status" value="1"/>
</dbReference>
<dbReference type="InterPro" id="IPR014710">
    <property type="entry name" value="RmlC-like_jellyroll"/>
</dbReference>
<dbReference type="InterPro" id="IPR052044">
    <property type="entry name" value="PKS_Associated_Protein"/>
</dbReference>
<dbReference type="OrthoDB" id="9794183at2"/>
<dbReference type="EMBL" id="FNLO01000009">
    <property type="protein sequence ID" value="SDV49633.1"/>
    <property type="molecule type" value="Genomic_DNA"/>
</dbReference>
<dbReference type="InterPro" id="IPR011051">
    <property type="entry name" value="RmlC_Cupin_sf"/>
</dbReference>
<gene>
    <name evidence="2" type="ORF">SAMN05216551_1096</name>
</gene>
<accession>A0A1H2PRT1</accession>
<dbReference type="SUPFAM" id="SSF51182">
    <property type="entry name" value="RmlC-like cupins"/>
    <property type="match status" value="1"/>
</dbReference>
<reference evidence="3" key="1">
    <citation type="submission" date="2016-09" db="EMBL/GenBank/DDBJ databases">
        <authorList>
            <person name="Varghese N."/>
            <person name="Submissions S."/>
        </authorList>
    </citation>
    <scope>NUCLEOTIDE SEQUENCE [LARGE SCALE GENOMIC DNA]</scope>
    <source>
        <strain evidence="3">JS23</strain>
    </source>
</reference>
<feature type="domain" description="Cupin type-2" evidence="1">
    <location>
        <begin position="44"/>
        <end position="96"/>
    </location>
</feature>